<dbReference type="InterPro" id="IPR011335">
    <property type="entry name" value="Restrct_endonuc-II-like"/>
</dbReference>
<comment type="function">
    <text evidence="15">A helicase/nuclease that prepares dsDNA breaks (DSB) for recombinational DNA repair. Binds to DSBs and unwinds DNA via a highly rapid and processive ATP-dependent bidirectional helicase activity. Unwinds dsDNA until it encounters a Chi (crossover hotspot instigator) sequence from the 3' direction. Cuts ssDNA a few nucleotides 3' to the Chi site. The properties and activities of the enzyme are changed at Chi. The Chi-altered holoenzyme produces a long 3'-ssDNA overhang and facilitates RecA-binding to the ssDNA for homologous DNA recombination and repair. Holoenzyme degrades any linearized DNA that is unable to undergo homologous recombination. In the holoenzyme this subunit contributes ATPase, 3'-5' helicase, exonuclease activity and loads RecA onto ssDNA.</text>
</comment>
<dbReference type="HAMAP" id="MF_01485">
    <property type="entry name" value="RecB"/>
    <property type="match status" value="1"/>
</dbReference>
<evidence type="ECO:0000256" key="6">
    <source>
        <dbReference type="ARBA" id="ARBA00022806"/>
    </source>
</evidence>
<gene>
    <name evidence="15 19" type="primary">recB</name>
    <name evidence="19" type="ORF">O1V66_21395</name>
</gene>
<evidence type="ECO:0000256" key="12">
    <source>
        <dbReference type="ARBA" id="ARBA00023235"/>
    </source>
</evidence>
<dbReference type="NCBIfam" id="NF008128">
    <property type="entry name" value="PRK10876.1"/>
    <property type="match status" value="1"/>
</dbReference>
<dbReference type="EC" id="3.1.11.5" evidence="15"/>
<comment type="miscellaneous">
    <text evidence="15">In the RecBCD complex, RecB has a slow 3'-5' helicase, an exonuclease activity and loads RecA onto ssDNA, RecD has a fast 5'-3' helicase activity, while RecC stimulates the ATPase and processivity of the RecB helicase and contributes to recognition of the Chi site.</text>
</comment>
<comment type="catalytic activity">
    <reaction evidence="13 15">
        <text>Couples ATP hydrolysis with the unwinding of duplex DNA by translocating in the 3'-5' direction.</text>
        <dbReference type="EC" id="5.6.2.4"/>
    </reaction>
</comment>
<keyword evidence="8 15" id="KW-0067">ATP-binding</keyword>
<keyword evidence="12 15" id="KW-0413">Isomerase</keyword>
<organism evidence="19 20">
    <name type="scientific">Rouxiella chamberiensis</name>
    <dbReference type="NCBI Taxonomy" id="1513468"/>
    <lineage>
        <taxon>Bacteria</taxon>
        <taxon>Pseudomonadati</taxon>
        <taxon>Pseudomonadota</taxon>
        <taxon>Gammaproteobacteria</taxon>
        <taxon>Enterobacterales</taxon>
        <taxon>Yersiniaceae</taxon>
        <taxon>Rouxiella</taxon>
    </lineage>
</organism>
<dbReference type="Gene3D" id="1.10.486.10">
    <property type="entry name" value="PCRA, domain 4"/>
    <property type="match status" value="1"/>
</dbReference>
<reference evidence="19" key="1">
    <citation type="submission" date="2022-12" db="EMBL/GenBank/DDBJ databases">
        <title>Complete genome sequence of an Australian strain of Rouxiella badensis DAR84756 and resolution of the R. badensis DSM100043 and R. chamberiensis DSM28324 genomes.</title>
        <authorList>
            <person name="Paul S."/>
            <person name="Anderson P.J."/>
            <person name="Maynard G."/>
            <person name="Dyall-Smith M."/>
            <person name="Kudinha T."/>
        </authorList>
    </citation>
    <scope>NUCLEOTIDE SEQUENCE</scope>
    <source>
        <strain evidence="19">DSM 28324</strain>
    </source>
</reference>
<keyword evidence="10 15" id="KW-0238">DNA-binding</keyword>
<feature type="region of interest" description="Nuclease activity, interacts with RecD and RecA" evidence="15">
    <location>
        <begin position="900"/>
        <end position="1186"/>
    </location>
</feature>
<comment type="catalytic activity">
    <reaction evidence="14 15">
        <text>ATP + H2O = ADP + phosphate + H(+)</text>
        <dbReference type="Rhea" id="RHEA:13065"/>
        <dbReference type="ChEBI" id="CHEBI:15377"/>
        <dbReference type="ChEBI" id="CHEBI:15378"/>
        <dbReference type="ChEBI" id="CHEBI:30616"/>
        <dbReference type="ChEBI" id="CHEBI:43474"/>
        <dbReference type="ChEBI" id="CHEBI:456216"/>
        <dbReference type="EC" id="5.6.2.4"/>
    </reaction>
</comment>
<dbReference type="CDD" id="cd18807">
    <property type="entry name" value="SF1_C_UvrD"/>
    <property type="match status" value="1"/>
</dbReference>
<evidence type="ECO:0000256" key="13">
    <source>
        <dbReference type="ARBA" id="ARBA00034617"/>
    </source>
</evidence>
<comment type="cofactor">
    <cofactor evidence="15">
        <name>Mg(2+)</name>
        <dbReference type="ChEBI" id="CHEBI:18420"/>
    </cofactor>
    <text evidence="15">Binds 1 Mg(2+) ion per subunit.</text>
</comment>
<evidence type="ECO:0000313" key="20">
    <source>
        <dbReference type="Proteomes" id="UP001164712"/>
    </source>
</evidence>
<evidence type="ECO:0000256" key="15">
    <source>
        <dbReference type="HAMAP-Rule" id="MF_01485"/>
    </source>
</evidence>
<dbReference type="InterPro" id="IPR014016">
    <property type="entry name" value="UvrD-like_ATP-bd"/>
</dbReference>
<comment type="subunit">
    <text evidence="15">Heterotrimer of RecB, RecC and RecD. All subunits contribute to DNA-binding. Interacts with RecA.</text>
</comment>
<comment type="catalytic activity">
    <reaction evidence="15">
        <text>Exonucleolytic cleavage (in the presence of ATP) in either 5'- to 3'- or 3'- to 5'-direction to yield 5'-phosphooligonucleotides.</text>
        <dbReference type="EC" id="3.1.11.5"/>
    </reaction>
</comment>
<dbReference type="InterPro" id="IPR014017">
    <property type="entry name" value="DNA_helicase_UvrD-like_C"/>
</dbReference>
<dbReference type="RefSeq" id="WP_045049483.1">
    <property type="nucleotide sequence ID" value="NZ_CP114058.1"/>
</dbReference>
<proteinExistence type="inferred from homology"/>
<dbReference type="InterPro" id="IPR004586">
    <property type="entry name" value="RecB"/>
</dbReference>
<dbReference type="PANTHER" id="PTHR11070">
    <property type="entry name" value="UVRD / RECB / PCRA DNA HELICASE FAMILY MEMBER"/>
    <property type="match status" value="1"/>
</dbReference>
<comment type="domain">
    <text evidence="15">The N-terminal DNA-binding domain is a ssDNA-dependent ATPase and has ATP-dependent 3'-5' helicase function. This domain interacts with RecC.</text>
</comment>
<evidence type="ECO:0000313" key="19">
    <source>
        <dbReference type="EMBL" id="WAT01233.1"/>
    </source>
</evidence>
<dbReference type="PROSITE" id="PS51217">
    <property type="entry name" value="UVRD_HELICASE_CTER"/>
    <property type="match status" value="1"/>
</dbReference>
<evidence type="ECO:0000256" key="14">
    <source>
        <dbReference type="ARBA" id="ARBA00048988"/>
    </source>
</evidence>
<evidence type="ECO:0000256" key="16">
    <source>
        <dbReference type="PROSITE-ProRule" id="PRU00560"/>
    </source>
</evidence>
<evidence type="ECO:0000256" key="3">
    <source>
        <dbReference type="ARBA" id="ARBA00022741"/>
    </source>
</evidence>
<keyword evidence="3 15" id="KW-0547">Nucleotide-binding</keyword>
<dbReference type="EMBL" id="CP114058">
    <property type="protein sequence ID" value="WAT01233.1"/>
    <property type="molecule type" value="Genomic_DNA"/>
</dbReference>
<dbReference type="CDD" id="cd22352">
    <property type="entry name" value="RecB_C-like"/>
    <property type="match status" value="1"/>
</dbReference>
<accession>A0ABY7HPB6</accession>
<feature type="binding site" evidence="15">
    <location>
        <position position="1080"/>
    </location>
    <ligand>
        <name>Mg(2+)</name>
        <dbReference type="ChEBI" id="CHEBI:18420"/>
    </ligand>
</feature>
<keyword evidence="20" id="KW-1185">Reference proteome</keyword>
<protein>
    <recommendedName>
        <fullName evidence="15">RecBCD enzyme subunit RecB</fullName>
        <ecNumber evidence="15">3.1.11.5</ecNumber>
        <ecNumber evidence="15">5.6.2.4</ecNumber>
    </recommendedName>
    <alternativeName>
        <fullName evidence="15">DNA 3'-5' helicase subunit RecB</fullName>
    </alternativeName>
    <alternativeName>
        <fullName evidence="15">Exonuclease V subunit RecB</fullName>
        <shortName evidence="15">ExoV subunit RecB</shortName>
    </alternativeName>
    <alternativeName>
        <fullName evidence="15">Helicase/nuclease RecBCD subunit RecB</fullName>
    </alternativeName>
</protein>
<evidence type="ECO:0000256" key="4">
    <source>
        <dbReference type="ARBA" id="ARBA00022763"/>
    </source>
</evidence>
<evidence type="ECO:0000259" key="17">
    <source>
        <dbReference type="PROSITE" id="PS51198"/>
    </source>
</evidence>
<dbReference type="InterPro" id="IPR011604">
    <property type="entry name" value="PDDEXK-like_dom_sf"/>
</dbReference>
<evidence type="ECO:0000256" key="8">
    <source>
        <dbReference type="ARBA" id="ARBA00022840"/>
    </source>
</evidence>
<comment type="similarity">
    <text evidence="15">Belongs to the helicase family. UvrD subfamily.</text>
</comment>
<sequence length="1186" mass="134386">MTEILPHKLDPLTLPLYGERLIEASAGTGKTFTLALLYLRLLLGLGREAAFPRRLTVEEILVVTFTEAATEELRGRIRSNIHELRLACIRGTSDNTMLTALMAEIVDLSEAASTLLAAERQMDEAAIYTIHGFCQRMLMHNAFESGILFEQTLIQDELPLRRQACADFWRRYCYPLPLDIARAVAEEWSGPEELLGVLASYLHGEAPQLRFPPESEETLESRHQRIISRIDDIKQQWHAAAADIEKEMNHSDVDRRSYSARYLPVWLAAVGEWAMQKTESYARPKELERFRQSILLEKTKKGQPPQHAVFRAIDSLYEEPLGIRDLVIARALDEIRLSVAEGKRQRAELGFDDLLSRLDSALRQPNGEILAQTIRKRYPLAMIDEFQDTDPQQYRIFHNLYGKQPESGLLLIGDPKQAIYAFRGADIFTYMKARAEVTAHYTMDTNWRSAVPMVNGVNQLFSRLETPFLFSQIPFISVQPAPKNASLGFELHGHKQPGIQCWLQPGEGVGSADYQQFMAQHCAGQIREWLTAGQQQEAWLISGKHRRPVEASDITILIRSRREAGLIRDALATLNIPSVYLSNRDSVFDTPEAMDVLWLLQAVLTPEHERTLRSAMATGLMGLDALTLDALTQNEDKWDKLVDEFDGYRQRWMQRGVLPMLKSLITHRHIAEDLLANPGGERRLTDLLHLGELLQEAAAQLESEHALVRWLAQQVAQPDTQAQSQQLRLESDRHLVRIVTIHKSKGLEYPLVWLPFISNFRVQKHGLYHDRQSFAALLDLSEDEQSIQLAEEERLAEDLRLLYVALTRSVYHCSLGVAPLIQGTRKKQGDTDLHLGALGYLIQNGQPGDANYLAACLQELVGDNIAVTQIEPAEQAVWEPPKVEVATLSAAQITRTLADFWRVTSYSGLQQHGSALAQDLLPKLDVDAAGEQPQESEPQLSPHSFPRGAAPGTFLHSLFEELDFTQPVDPDWLQEKLEAQGYSNEWLAVLEGWLNTVLTTELDDSGLSLSMLDGSQQQSELQFYLPIDGLLKPVDLDALIRQHDPLSARCPPLNFQQVRGMLKGFIDLVFCWHGRYYLLDYKSNWLGEDSSAYTQSAMEGAMAQHRYDLQYQLYTLALHRYLGHRLAGYDYEQHFGGVIYLFLRGVDAEHPDNGIFRHCPNKEFITSMDDLFKGEAVVQLARENTE</sequence>
<keyword evidence="1 15" id="KW-0540">Nuclease</keyword>
<dbReference type="Gene3D" id="1.10.3170.10">
    <property type="entry name" value="Recbcd, chain B, domain 2"/>
    <property type="match status" value="1"/>
</dbReference>
<dbReference type="InterPro" id="IPR027417">
    <property type="entry name" value="P-loop_NTPase"/>
</dbReference>
<dbReference type="Pfam" id="PF13361">
    <property type="entry name" value="UvrD_C"/>
    <property type="match status" value="1"/>
</dbReference>
<dbReference type="Pfam" id="PF00580">
    <property type="entry name" value="UvrD-helicase"/>
    <property type="match status" value="1"/>
</dbReference>
<keyword evidence="4 15" id="KW-0227">DNA damage</keyword>
<name>A0ABY7HPB6_9GAMM</name>
<dbReference type="SUPFAM" id="SSF52980">
    <property type="entry name" value="Restriction endonuclease-like"/>
    <property type="match status" value="1"/>
</dbReference>
<dbReference type="Gene3D" id="3.40.50.300">
    <property type="entry name" value="P-loop containing nucleotide triphosphate hydrolases"/>
    <property type="match status" value="2"/>
</dbReference>
<dbReference type="InterPro" id="IPR000212">
    <property type="entry name" value="DNA_helicase_UvrD/REP"/>
</dbReference>
<keyword evidence="9 15" id="KW-0460">Magnesium</keyword>
<evidence type="ECO:0000256" key="5">
    <source>
        <dbReference type="ARBA" id="ARBA00022801"/>
    </source>
</evidence>
<dbReference type="PANTHER" id="PTHR11070:SF23">
    <property type="entry name" value="RECBCD ENZYME SUBUNIT RECB"/>
    <property type="match status" value="1"/>
</dbReference>
<evidence type="ECO:0000256" key="11">
    <source>
        <dbReference type="ARBA" id="ARBA00023204"/>
    </source>
</evidence>
<evidence type="ECO:0000256" key="10">
    <source>
        <dbReference type="ARBA" id="ARBA00023125"/>
    </source>
</evidence>
<feature type="binding site" evidence="16">
    <location>
        <begin position="24"/>
        <end position="31"/>
    </location>
    <ligand>
        <name>ATP</name>
        <dbReference type="ChEBI" id="CHEBI:30616"/>
    </ligand>
</feature>
<dbReference type="NCBIfam" id="TIGR00609">
    <property type="entry name" value="recB"/>
    <property type="match status" value="1"/>
</dbReference>
<feature type="binding site" evidence="15">
    <location>
        <position position="956"/>
    </location>
    <ligand>
        <name>Mg(2+)</name>
        <dbReference type="ChEBI" id="CHEBI:18420"/>
    </ligand>
</feature>
<keyword evidence="6 15" id="KW-0347">Helicase</keyword>
<evidence type="ECO:0000259" key="18">
    <source>
        <dbReference type="PROSITE" id="PS51217"/>
    </source>
</evidence>
<dbReference type="PROSITE" id="PS51198">
    <property type="entry name" value="UVRD_HELICASE_ATP_BIND"/>
    <property type="match status" value="1"/>
</dbReference>
<dbReference type="SUPFAM" id="SSF52540">
    <property type="entry name" value="P-loop containing nucleoside triphosphate hydrolases"/>
    <property type="match status" value="1"/>
</dbReference>
<evidence type="ECO:0000256" key="9">
    <source>
        <dbReference type="ARBA" id="ARBA00022842"/>
    </source>
</evidence>
<keyword evidence="11 15" id="KW-0234">DNA repair</keyword>
<keyword evidence="2 15" id="KW-0479">Metal-binding</keyword>
<keyword evidence="5 15" id="KW-0378">Hydrolase</keyword>
<dbReference type="EC" id="5.6.2.4" evidence="15"/>
<feature type="domain" description="UvrD-like helicase C-terminal" evidence="18">
    <location>
        <begin position="480"/>
        <end position="746"/>
    </location>
</feature>
<keyword evidence="7 15" id="KW-0269">Exonuclease</keyword>
<dbReference type="Gene3D" id="3.90.320.10">
    <property type="match status" value="1"/>
</dbReference>
<evidence type="ECO:0000256" key="7">
    <source>
        <dbReference type="ARBA" id="ARBA00022839"/>
    </source>
</evidence>
<evidence type="ECO:0000256" key="1">
    <source>
        <dbReference type="ARBA" id="ARBA00022722"/>
    </source>
</evidence>
<feature type="region of interest" description="DNA-binding and helicase activity, interacts with RecC" evidence="15">
    <location>
        <begin position="1"/>
        <end position="854"/>
    </location>
</feature>
<dbReference type="Proteomes" id="UP001164712">
    <property type="component" value="Chromosome"/>
</dbReference>
<comment type="domain">
    <text evidence="15">The C-terminal domain has nuclease activity and interacts with RecD. It interacts with RecA, facilitating its loading onto ssDNA.</text>
</comment>
<feature type="active site" description="For nuclease activity" evidence="15">
    <location>
        <position position="1080"/>
    </location>
</feature>
<feature type="domain" description="UvrD-like helicase ATP-binding" evidence="17">
    <location>
        <begin position="3"/>
        <end position="450"/>
    </location>
</feature>
<feature type="binding site" evidence="15">
    <location>
        <position position="1067"/>
    </location>
    <ligand>
        <name>Mg(2+)</name>
        <dbReference type="ChEBI" id="CHEBI:18420"/>
    </ligand>
</feature>
<evidence type="ECO:0000256" key="2">
    <source>
        <dbReference type="ARBA" id="ARBA00022723"/>
    </source>
</evidence>